<dbReference type="Gene3D" id="2.170.130.10">
    <property type="entry name" value="TonB-dependent receptor, plug domain"/>
    <property type="match status" value="1"/>
</dbReference>
<evidence type="ECO:0000256" key="11">
    <source>
        <dbReference type="RuleBase" id="RU003357"/>
    </source>
</evidence>
<proteinExistence type="inferred from homology"/>
<keyword evidence="7 10" id="KW-0472">Membrane</keyword>
<dbReference type="RefSeq" id="WP_283345960.1">
    <property type="nucleotide sequence ID" value="NZ_JASHIF010000020.1"/>
</dbReference>
<dbReference type="InterPro" id="IPR000531">
    <property type="entry name" value="Beta-barrel_TonB"/>
</dbReference>
<comment type="subcellular location">
    <subcellularLocation>
        <location evidence="1 10">Cell outer membrane</location>
        <topology evidence="1 10">Multi-pass membrane protein</topology>
    </subcellularLocation>
</comment>
<dbReference type="InterPro" id="IPR036942">
    <property type="entry name" value="Beta-barrel_TonB_sf"/>
</dbReference>
<feature type="chain" id="PRO_5045761708" evidence="12">
    <location>
        <begin position="21"/>
        <end position="653"/>
    </location>
</feature>
<evidence type="ECO:0000256" key="5">
    <source>
        <dbReference type="ARBA" id="ARBA00022729"/>
    </source>
</evidence>
<comment type="similarity">
    <text evidence="10 11">Belongs to the TonB-dependent receptor family.</text>
</comment>
<dbReference type="PROSITE" id="PS52016">
    <property type="entry name" value="TONB_DEPENDENT_REC_3"/>
    <property type="match status" value="1"/>
</dbReference>
<evidence type="ECO:0000259" key="14">
    <source>
        <dbReference type="Pfam" id="PF07715"/>
    </source>
</evidence>
<keyword evidence="2 10" id="KW-0813">Transport</keyword>
<dbReference type="InterPro" id="IPR037066">
    <property type="entry name" value="Plug_dom_sf"/>
</dbReference>
<evidence type="ECO:0000256" key="3">
    <source>
        <dbReference type="ARBA" id="ARBA00022452"/>
    </source>
</evidence>
<evidence type="ECO:0000256" key="8">
    <source>
        <dbReference type="ARBA" id="ARBA00023170"/>
    </source>
</evidence>
<dbReference type="Proteomes" id="UP001236507">
    <property type="component" value="Unassembled WGS sequence"/>
</dbReference>
<dbReference type="InterPro" id="IPR039426">
    <property type="entry name" value="TonB-dep_rcpt-like"/>
</dbReference>
<evidence type="ECO:0000256" key="2">
    <source>
        <dbReference type="ARBA" id="ARBA00022448"/>
    </source>
</evidence>
<organism evidence="15 16">
    <name type="scientific">Flectobacillus roseus</name>
    <dbReference type="NCBI Taxonomy" id="502259"/>
    <lineage>
        <taxon>Bacteria</taxon>
        <taxon>Pseudomonadati</taxon>
        <taxon>Bacteroidota</taxon>
        <taxon>Cytophagia</taxon>
        <taxon>Cytophagales</taxon>
        <taxon>Flectobacillaceae</taxon>
        <taxon>Flectobacillus</taxon>
    </lineage>
</organism>
<dbReference type="PANTHER" id="PTHR30069">
    <property type="entry name" value="TONB-DEPENDENT OUTER MEMBRANE RECEPTOR"/>
    <property type="match status" value="1"/>
</dbReference>
<evidence type="ECO:0000256" key="12">
    <source>
        <dbReference type="SAM" id="SignalP"/>
    </source>
</evidence>
<evidence type="ECO:0000313" key="16">
    <source>
        <dbReference type="Proteomes" id="UP001236507"/>
    </source>
</evidence>
<evidence type="ECO:0000256" key="1">
    <source>
        <dbReference type="ARBA" id="ARBA00004571"/>
    </source>
</evidence>
<evidence type="ECO:0000256" key="9">
    <source>
        <dbReference type="ARBA" id="ARBA00023237"/>
    </source>
</evidence>
<sequence>MFKSLFFCSGLLCVASLSMAQNNVTNLNEVVVTANKVPQKQLQTGKVLTVISKEILERNVGKSLGEILNQQVGMQVVGSQLTLGANQEVSIRGLSNGYALLLMDGIPLNDPSTIGNYFDLNVISIDQIERIEILKGGQSTLYGSDAVGGVINIIRKKASAKPFSAQANLSGGSYGTWKGALNLSGTLSKNSSYAVAYTKLYSKGISQAANKKDDNLNEKDAFNQDAFRAQFQQKFGANLTTKVFVTNETYRADIDNGAFSDDKDFVANSRSTQIGVGAEYFVGGGKLVANYHYNDLKRSYINDSNYVAPDAYDKYSASNYGAKTNYAELYGSWSLGKNITWLVGAEYRAQKMNQTYLSISDWGPYEDAPLSDALANVNQVSGYTSFTLNNLGGFGAEAGGRYNHHSLYGNNFTYTLNPYYLLGKNLKVLANFYSSFKSPTLYQLYSPYGNTALNPEKSFTQEGGLQLFSNNQQSYFRAVYFNTTINDVIIFQSINTAPYGKYVNFNKQASKGLELDAQAQLGKFNLSATYTHQIGELTTKVAGKDTTYKNLIRRPENAFTLSLGYQASSKLYVSSTLRGVGARKDTYYDNDQFKSINVDLDAYQLLDVYGEYRINSKIKAYADLRNILNTKFVEITGYQTRQFNASIGLSLQF</sequence>
<evidence type="ECO:0000256" key="10">
    <source>
        <dbReference type="PROSITE-ProRule" id="PRU01360"/>
    </source>
</evidence>
<dbReference type="Gene3D" id="2.40.170.20">
    <property type="entry name" value="TonB-dependent receptor, beta-barrel domain"/>
    <property type="match status" value="1"/>
</dbReference>
<name>A0ABT6YER1_9BACT</name>
<keyword evidence="5 12" id="KW-0732">Signal</keyword>
<protein>
    <submittedName>
        <fullName evidence="15">TonB-dependent receptor</fullName>
    </submittedName>
</protein>
<dbReference type="CDD" id="cd01347">
    <property type="entry name" value="ligand_gated_channel"/>
    <property type="match status" value="1"/>
</dbReference>
<gene>
    <name evidence="15" type="ORF">QM524_20350</name>
</gene>
<dbReference type="EMBL" id="JASHIF010000020">
    <property type="protein sequence ID" value="MDI9861583.1"/>
    <property type="molecule type" value="Genomic_DNA"/>
</dbReference>
<feature type="signal peptide" evidence="12">
    <location>
        <begin position="1"/>
        <end position="20"/>
    </location>
</feature>
<evidence type="ECO:0000256" key="4">
    <source>
        <dbReference type="ARBA" id="ARBA00022692"/>
    </source>
</evidence>
<dbReference type="PANTHER" id="PTHR30069:SF29">
    <property type="entry name" value="HEMOGLOBIN AND HEMOGLOBIN-HAPTOGLOBIN-BINDING PROTEIN 1-RELATED"/>
    <property type="match status" value="1"/>
</dbReference>
<comment type="caution">
    <text evidence="15">The sequence shown here is derived from an EMBL/GenBank/DDBJ whole genome shotgun (WGS) entry which is preliminary data.</text>
</comment>
<dbReference type="InterPro" id="IPR012910">
    <property type="entry name" value="Plug_dom"/>
</dbReference>
<dbReference type="Pfam" id="PF00593">
    <property type="entry name" value="TonB_dep_Rec_b-barrel"/>
    <property type="match status" value="1"/>
</dbReference>
<evidence type="ECO:0000259" key="13">
    <source>
        <dbReference type="Pfam" id="PF00593"/>
    </source>
</evidence>
<evidence type="ECO:0000313" key="15">
    <source>
        <dbReference type="EMBL" id="MDI9861583.1"/>
    </source>
</evidence>
<keyword evidence="8 15" id="KW-0675">Receptor</keyword>
<evidence type="ECO:0000256" key="7">
    <source>
        <dbReference type="ARBA" id="ARBA00023136"/>
    </source>
</evidence>
<keyword evidence="6 11" id="KW-0798">TonB box</keyword>
<keyword evidence="3 10" id="KW-1134">Transmembrane beta strand</keyword>
<reference evidence="15 16" key="1">
    <citation type="submission" date="2023-05" db="EMBL/GenBank/DDBJ databases">
        <title>Novel species of genus Flectobacillus isolated from stream in China.</title>
        <authorList>
            <person name="Lu H."/>
        </authorList>
    </citation>
    <scope>NUCLEOTIDE SEQUENCE [LARGE SCALE GENOMIC DNA]</scope>
    <source>
        <strain evidence="15 16">KCTC 42575</strain>
    </source>
</reference>
<keyword evidence="9 10" id="KW-0998">Cell outer membrane</keyword>
<keyword evidence="4 10" id="KW-0812">Transmembrane</keyword>
<feature type="domain" description="TonB-dependent receptor plug" evidence="14">
    <location>
        <begin position="43"/>
        <end position="150"/>
    </location>
</feature>
<evidence type="ECO:0000256" key="6">
    <source>
        <dbReference type="ARBA" id="ARBA00023077"/>
    </source>
</evidence>
<dbReference type="Pfam" id="PF07715">
    <property type="entry name" value="Plug"/>
    <property type="match status" value="1"/>
</dbReference>
<feature type="domain" description="TonB-dependent receptor-like beta-barrel" evidence="13">
    <location>
        <begin position="223"/>
        <end position="627"/>
    </location>
</feature>
<keyword evidence="16" id="KW-1185">Reference proteome</keyword>
<accession>A0ABT6YER1</accession>
<dbReference type="SUPFAM" id="SSF56935">
    <property type="entry name" value="Porins"/>
    <property type="match status" value="1"/>
</dbReference>